<evidence type="ECO:0000256" key="1">
    <source>
        <dbReference type="SAM" id="Phobius"/>
    </source>
</evidence>
<name>A0ABT1GB03_9GAMM</name>
<dbReference type="Proteomes" id="UP001523550">
    <property type="component" value="Unassembled WGS sequence"/>
</dbReference>
<feature type="transmembrane region" description="Helical" evidence="1">
    <location>
        <begin position="33"/>
        <end position="59"/>
    </location>
</feature>
<keyword evidence="1" id="KW-1133">Transmembrane helix</keyword>
<evidence type="ECO:0008006" key="4">
    <source>
        <dbReference type="Google" id="ProtNLM"/>
    </source>
</evidence>
<protein>
    <recommendedName>
        <fullName evidence="4">DUF4281 domain-containing protein</fullName>
    </recommendedName>
</protein>
<dbReference type="EMBL" id="JALJYF010000002">
    <property type="protein sequence ID" value="MCP1728232.1"/>
    <property type="molecule type" value="Genomic_DNA"/>
</dbReference>
<accession>A0ABT1GB03</accession>
<keyword evidence="3" id="KW-1185">Reference proteome</keyword>
<organism evidence="2 3">
    <name type="scientific">Natronospira proteinivora</name>
    <dbReference type="NCBI Taxonomy" id="1807133"/>
    <lineage>
        <taxon>Bacteria</taxon>
        <taxon>Pseudomonadati</taxon>
        <taxon>Pseudomonadota</taxon>
        <taxon>Gammaproteobacteria</taxon>
        <taxon>Natronospirales</taxon>
        <taxon>Natronospiraceae</taxon>
        <taxon>Natronospira</taxon>
    </lineage>
</organism>
<reference evidence="2 3" key="1">
    <citation type="submission" date="2022-03" db="EMBL/GenBank/DDBJ databases">
        <title>Genomic Encyclopedia of Type Strains, Phase III (KMG-III): the genomes of soil and plant-associated and newly described type strains.</title>
        <authorList>
            <person name="Whitman W."/>
        </authorList>
    </citation>
    <scope>NUCLEOTIDE SEQUENCE [LARGE SCALE GENOMIC DNA]</scope>
    <source>
        <strain evidence="2 3">BSker1</strain>
    </source>
</reference>
<keyword evidence="1" id="KW-0812">Transmembrane</keyword>
<dbReference type="RefSeq" id="WP_253449966.1">
    <property type="nucleotide sequence ID" value="NZ_JALJYF010000002.1"/>
</dbReference>
<gene>
    <name evidence="2" type="ORF">J2T60_002232</name>
</gene>
<evidence type="ECO:0000313" key="2">
    <source>
        <dbReference type="EMBL" id="MCP1728232.1"/>
    </source>
</evidence>
<keyword evidence="1" id="KW-0472">Membrane</keyword>
<sequence>MEFSVALTLYQSWIALAIPLAVYLSWKKAPSPIAAGVCSSLAIFVFPPLGLILLFWLAMSSKRSSTQNKEAA</sequence>
<comment type="caution">
    <text evidence="2">The sequence shown here is derived from an EMBL/GenBank/DDBJ whole genome shotgun (WGS) entry which is preliminary data.</text>
</comment>
<proteinExistence type="predicted"/>
<evidence type="ECO:0000313" key="3">
    <source>
        <dbReference type="Proteomes" id="UP001523550"/>
    </source>
</evidence>